<organism evidence="1 2">
    <name type="scientific">candidate division WOR-1 bacterium RIFOXYC2_FULL_46_14</name>
    <dbReference type="NCBI Taxonomy" id="1802587"/>
    <lineage>
        <taxon>Bacteria</taxon>
        <taxon>Bacillati</taxon>
        <taxon>Saganbacteria</taxon>
    </lineage>
</organism>
<dbReference type="Proteomes" id="UP000179242">
    <property type="component" value="Unassembled WGS sequence"/>
</dbReference>
<dbReference type="PANTHER" id="PTHR31240:SF0">
    <property type="entry name" value="MATERNAL EFFECT EMBRYO ARREST 18"/>
    <property type="match status" value="1"/>
</dbReference>
<dbReference type="PANTHER" id="PTHR31240">
    <property type="entry name" value="MATERNAL EFFECT EMBRYO ARREST 18"/>
    <property type="match status" value="1"/>
</dbReference>
<evidence type="ECO:0000313" key="2">
    <source>
        <dbReference type="Proteomes" id="UP000179242"/>
    </source>
</evidence>
<reference evidence="1 2" key="1">
    <citation type="journal article" date="2016" name="Nat. Commun.">
        <title>Thousands of microbial genomes shed light on interconnected biogeochemical processes in an aquifer system.</title>
        <authorList>
            <person name="Anantharaman K."/>
            <person name="Brown C.T."/>
            <person name="Hug L.A."/>
            <person name="Sharon I."/>
            <person name="Castelle C.J."/>
            <person name="Probst A.J."/>
            <person name="Thomas B.C."/>
            <person name="Singh A."/>
            <person name="Wilkins M.J."/>
            <person name="Karaoz U."/>
            <person name="Brodie E.L."/>
            <person name="Williams K.H."/>
            <person name="Hubbard S.S."/>
            <person name="Banfield J.F."/>
        </authorList>
    </citation>
    <scope>NUCLEOTIDE SEQUENCE [LARGE SCALE GENOMIC DNA]</scope>
</reference>
<protein>
    <recommendedName>
        <fullName evidence="3">Gluconeogenesis factor</fullName>
    </recommendedName>
</protein>
<dbReference type="GO" id="GO:0043743">
    <property type="term" value="F:LPPG:FO 2-phospho-L-lactate transferase activity"/>
    <property type="evidence" value="ECO:0007669"/>
    <property type="project" value="InterPro"/>
</dbReference>
<proteinExistence type="predicted"/>
<dbReference type="SUPFAM" id="SSF142338">
    <property type="entry name" value="CofD-like"/>
    <property type="match status" value="1"/>
</dbReference>
<evidence type="ECO:0008006" key="3">
    <source>
        <dbReference type="Google" id="ProtNLM"/>
    </source>
</evidence>
<accession>A0A1F4U8B2</accession>
<dbReference type="AlphaFoldDB" id="A0A1F4U8B2"/>
<dbReference type="Pfam" id="PF01933">
    <property type="entry name" value="CofD"/>
    <property type="match status" value="1"/>
</dbReference>
<name>A0A1F4U8B2_UNCSA</name>
<comment type="caution">
    <text evidence="1">The sequence shown here is derived from an EMBL/GenBank/DDBJ whole genome shotgun (WGS) entry which is preliminary data.</text>
</comment>
<dbReference type="EMBL" id="MEUJ01000001">
    <property type="protein sequence ID" value="OGC41152.1"/>
    <property type="molecule type" value="Genomic_DNA"/>
</dbReference>
<dbReference type="Gene3D" id="3.40.50.10680">
    <property type="entry name" value="CofD-like domains"/>
    <property type="match status" value="1"/>
</dbReference>
<gene>
    <name evidence="1" type="ORF">A2438_07425</name>
</gene>
<dbReference type="InterPro" id="IPR038136">
    <property type="entry name" value="CofD-like_dom_sf"/>
</dbReference>
<dbReference type="InterPro" id="IPR002882">
    <property type="entry name" value="CofD"/>
</dbReference>
<evidence type="ECO:0000313" key="1">
    <source>
        <dbReference type="EMBL" id="OGC41152.1"/>
    </source>
</evidence>
<dbReference type="CDD" id="cd07187">
    <property type="entry name" value="YvcK_like"/>
    <property type="match status" value="1"/>
</dbReference>
<sequence length="397" mass="43581">MINRIEVGRKIAAQFQSPIVLFTGGTGSRPLAMELAKHTSNISYLIHTADDGGSTGAIRDLFKNIPGIGDFRSRLIDLSDSETGGHKELLALMKHRLPKEYSLETAEKELETLIDGTHSLITAVKHSGSNLVDCWLDAFNSALRSFDSSRTLAAKKFDPRGASVGNLFLTGLYLLNDSLPEAISFYCELLSVKGEIIPATLENVTLAGRMNDGQTIKGQHTITAAANGPVRDLWHIDFRSRQKVEPQIFEGARKAIEEANLLVYSIGSLWTSIFSTLHIKGMAEAIRKSSAQKVFLIPSYEDAETRGMKASDMVDELLRVLRLNGGEADDSSYLTAVVGNTLFPPESVLRFVNFNGEIISREHPLIEVCGEELLSGDQKTFDPQTLAYILFSFLGSK</sequence>